<evidence type="ECO:0000256" key="1">
    <source>
        <dbReference type="SAM" id="Phobius"/>
    </source>
</evidence>
<dbReference type="RefSeq" id="WP_320290770.1">
    <property type="nucleotide sequence ID" value="NZ_JAVIIW010000055.1"/>
</dbReference>
<keyword evidence="1" id="KW-0812">Transmembrane</keyword>
<keyword evidence="3" id="KW-1185">Reference proteome</keyword>
<keyword evidence="1" id="KW-1133">Transmembrane helix</keyword>
<gene>
    <name evidence="2" type="ORF">RFN28_30100</name>
</gene>
<organism evidence="2 3">
    <name type="scientific">Mesorhizobium album</name>
    <dbReference type="NCBI Taxonomy" id="3072314"/>
    <lineage>
        <taxon>Bacteria</taxon>
        <taxon>Pseudomonadati</taxon>
        <taxon>Pseudomonadota</taxon>
        <taxon>Alphaproteobacteria</taxon>
        <taxon>Hyphomicrobiales</taxon>
        <taxon>Phyllobacteriaceae</taxon>
        <taxon>Mesorhizobium</taxon>
    </lineage>
</organism>
<sequence>MKDVFSTAAIIVSIAVVIVLMLMAPKGFEANPSPVVTSDQAGLR</sequence>
<evidence type="ECO:0000313" key="3">
    <source>
        <dbReference type="Proteomes" id="UP001287059"/>
    </source>
</evidence>
<comment type="caution">
    <text evidence="2">The sequence shown here is derived from an EMBL/GenBank/DDBJ whole genome shotgun (WGS) entry which is preliminary data.</text>
</comment>
<name>A0ABU4Y9R9_9HYPH</name>
<proteinExistence type="predicted"/>
<reference evidence="2 3" key="1">
    <citation type="submission" date="2023-08" db="EMBL/GenBank/DDBJ databases">
        <title>Implementing the SeqCode for naming new Mesorhizobium species isolated from Vachellia karroo root nodules.</title>
        <authorList>
            <person name="Van Lill M."/>
        </authorList>
    </citation>
    <scope>NUCLEOTIDE SEQUENCE [LARGE SCALE GENOMIC DNA]</scope>
    <source>
        <strain evidence="2 3">VK24D</strain>
    </source>
</reference>
<evidence type="ECO:0000313" key="2">
    <source>
        <dbReference type="EMBL" id="MDX8482679.1"/>
    </source>
</evidence>
<protein>
    <submittedName>
        <fullName evidence="2">Uncharacterized protein</fullName>
    </submittedName>
</protein>
<keyword evidence="1" id="KW-0472">Membrane</keyword>
<dbReference type="Proteomes" id="UP001287059">
    <property type="component" value="Unassembled WGS sequence"/>
</dbReference>
<dbReference type="EMBL" id="JAVIIW010000055">
    <property type="protein sequence ID" value="MDX8482679.1"/>
    <property type="molecule type" value="Genomic_DNA"/>
</dbReference>
<feature type="transmembrane region" description="Helical" evidence="1">
    <location>
        <begin position="6"/>
        <end position="24"/>
    </location>
</feature>
<accession>A0ABU4Y9R9</accession>